<evidence type="ECO:0000256" key="3">
    <source>
        <dbReference type="ARBA" id="ARBA00011270"/>
    </source>
</evidence>
<comment type="subunit">
    <text evidence="3">Tetramer of two alpha and two beta chains.</text>
</comment>
<protein>
    <recommendedName>
        <fullName evidence="4">tryptophan synthase</fullName>
        <ecNumber evidence="4">4.2.1.20</ecNumber>
    </recommendedName>
</protein>
<gene>
    <name evidence="10" type="ORF">HGMM_F55D02C11</name>
</gene>
<dbReference type="CDD" id="cd04724">
    <property type="entry name" value="Tryptophan_synthase_alpha"/>
    <property type="match status" value="1"/>
</dbReference>
<comment type="function">
    <text evidence="1">The alpha subunit is responsible for the aldol cleavage of indoleglycerol phosphate to indole and glyceraldehyde 3-phosphate.</text>
</comment>
<dbReference type="Gene3D" id="3.20.20.70">
    <property type="entry name" value="Aldolase class I"/>
    <property type="match status" value="1"/>
</dbReference>
<dbReference type="Pfam" id="PF00290">
    <property type="entry name" value="Trp_syntA"/>
    <property type="match status" value="1"/>
</dbReference>
<keyword evidence="8" id="KW-0456">Lyase</keyword>
<dbReference type="InterPro" id="IPR002028">
    <property type="entry name" value="Trp_synthase_suA"/>
</dbReference>
<sequence length="261" mass="28783">MGRDLLYKKFSEAQRGKKKILAVYITAGFPSLNDTVCIVKELAKNGVDIVELGMPFSDPIADGPVIQKTSTRALESGVKLKDLMKMCSEVKNEVNVPLLLMSYFNPILKYGIENLFRDAGNAGIDGFIIPDLPPEEGKEFYRMCKKLNFATVLFLSPLTPPSRINLVDKLTTGFIYYISITGITGSRINDLIEVVKKVKLIKEKVHHPVLVGFGISSADEARNICSASDGIIVGSAFLRKVEEEGAERAVRWIKELAGSLQ</sequence>
<keyword evidence="5" id="KW-0028">Amino-acid biosynthesis</keyword>
<dbReference type="PANTHER" id="PTHR43406">
    <property type="entry name" value="TRYPTOPHAN SYNTHASE, ALPHA CHAIN"/>
    <property type="match status" value="1"/>
</dbReference>
<reference evidence="10" key="1">
    <citation type="journal article" date="2005" name="Environ. Microbiol.">
        <title>Genetic and functional properties of uncultivated thermophilic crenarchaeotes from a subsurface gold mine as revealed by analysis of genome fragments.</title>
        <authorList>
            <person name="Nunoura T."/>
            <person name="Hirayama H."/>
            <person name="Takami H."/>
            <person name="Oida H."/>
            <person name="Nishi S."/>
            <person name="Shimamura S."/>
            <person name="Suzuki Y."/>
            <person name="Inagaki F."/>
            <person name="Takai K."/>
            <person name="Nealson K.H."/>
            <person name="Horikoshi K."/>
        </authorList>
    </citation>
    <scope>NUCLEOTIDE SEQUENCE</scope>
</reference>
<dbReference type="EC" id="4.2.1.20" evidence="4"/>
<evidence type="ECO:0000256" key="8">
    <source>
        <dbReference type="ARBA" id="ARBA00023239"/>
    </source>
</evidence>
<evidence type="ECO:0000256" key="2">
    <source>
        <dbReference type="ARBA" id="ARBA00004733"/>
    </source>
</evidence>
<evidence type="ECO:0000256" key="5">
    <source>
        <dbReference type="ARBA" id="ARBA00022605"/>
    </source>
</evidence>
<evidence type="ECO:0000256" key="6">
    <source>
        <dbReference type="ARBA" id="ARBA00022822"/>
    </source>
</evidence>
<dbReference type="FunFam" id="3.20.20.70:FF:000037">
    <property type="entry name" value="Tryptophan synthase alpha chain"/>
    <property type="match status" value="1"/>
</dbReference>
<name>H5SPX5_9ZZZZ</name>
<comment type="catalytic activity">
    <reaction evidence="9">
        <text>(1S,2R)-1-C-(indol-3-yl)glycerol 3-phosphate + L-serine = D-glyceraldehyde 3-phosphate + L-tryptophan + H2O</text>
        <dbReference type="Rhea" id="RHEA:10532"/>
        <dbReference type="ChEBI" id="CHEBI:15377"/>
        <dbReference type="ChEBI" id="CHEBI:33384"/>
        <dbReference type="ChEBI" id="CHEBI:57912"/>
        <dbReference type="ChEBI" id="CHEBI:58866"/>
        <dbReference type="ChEBI" id="CHEBI:59776"/>
        <dbReference type="EC" id="4.2.1.20"/>
    </reaction>
</comment>
<evidence type="ECO:0000256" key="7">
    <source>
        <dbReference type="ARBA" id="ARBA00023141"/>
    </source>
</evidence>
<evidence type="ECO:0000256" key="9">
    <source>
        <dbReference type="ARBA" id="ARBA00049047"/>
    </source>
</evidence>
<dbReference type="UniPathway" id="UPA00035">
    <property type="reaction ID" value="UER00044"/>
</dbReference>
<proteinExistence type="inferred from homology"/>
<dbReference type="PROSITE" id="PS00167">
    <property type="entry name" value="TRP_SYNTHASE_ALPHA"/>
    <property type="match status" value="1"/>
</dbReference>
<comment type="pathway">
    <text evidence="2">Amino-acid biosynthesis; L-tryptophan biosynthesis; L-tryptophan from chorismate: step 5/5.</text>
</comment>
<dbReference type="EMBL" id="AP011797">
    <property type="protein sequence ID" value="BAL58211.1"/>
    <property type="molecule type" value="Genomic_DNA"/>
</dbReference>
<evidence type="ECO:0000313" key="10">
    <source>
        <dbReference type="EMBL" id="BAL58211.1"/>
    </source>
</evidence>
<accession>H5SPX5</accession>
<dbReference type="GO" id="GO:0004834">
    <property type="term" value="F:tryptophan synthase activity"/>
    <property type="evidence" value="ECO:0007669"/>
    <property type="project" value="UniProtKB-EC"/>
</dbReference>
<dbReference type="InterPro" id="IPR018204">
    <property type="entry name" value="Trp_synthase_alpha_AS"/>
</dbReference>
<keyword evidence="7" id="KW-0057">Aromatic amino acid biosynthesis</keyword>
<dbReference type="NCBIfam" id="TIGR00262">
    <property type="entry name" value="trpA"/>
    <property type="match status" value="1"/>
</dbReference>
<dbReference type="InterPro" id="IPR011060">
    <property type="entry name" value="RibuloseP-bd_barrel"/>
</dbReference>
<evidence type="ECO:0000256" key="4">
    <source>
        <dbReference type="ARBA" id="ARBA00012043"/>
    </source>
</evidence>
<keyword evidence="6" id="KW-0822">Tryptophan biosynthesis</keyword>
<dbReference type="SUPFAM" id="SSF51366">
    <property type="entry name" value="Ribulose-phoshate binding barrel"/>
    <property type="match status" value="1"/>
</dbReference>
<dbReference type="PANTHER" id="PTHR43406:SF1">
    <property type="entry name" value="TRYPTOPHAN SYNTHASE ALPHA CHAIN, CHLOROPLASTIC"/>
    <property type="match status" value="1"/>
</dbReference>
<dbReference type="InterPro" id="IPR013785">
    <property type="entry name" value="Aldolase_TIM"/>
</dbReference>
<dbReference type="HAMAP" id="MF_00131">
    <property type="entry name" value="Trp_synth_alpha"/>
    <property type="match status" value="1"/>
</dbReference>
<dbReference type="AlphaFoldDB" id="H5SPX5"/>
<organism evidence="10">
    <name type="scientific">uncultured prokaryote</name>
    <dbReference type="NCBI Taxonomy" id="198431"/>
    <lineage>
        <taxon>unclassified sequences</taxon>
        <taxon>environmental samples</taxon>
    </lineage>
</organism>
<reference evidence="10" key="2">
    <citation type="journal article" date="2012" name="PLoS ONE">
        <title>A Deeply Branching Thermophilic Bacterium with an Ancient Acetyl-CoA Pathway Dominates a Subsurface Ecosystem.</title>
        <authorList>
            <person name="Takami H."/>
            <person name="Noguchi H."/>
            <person name="Takaki Y."/>
            <person name="Uchiyama I."/>
            <person name="Toyoda A."/>
            <person name="Nishi S."/>
            <person name="Chee G.-J."/>
            <person name="Arai W."/>
            <person name="Nunoura T."/>
            <person name="Itoh T."/>
            <person name="Hattori M."/>
            <person name="Takai K."/>
        </authorList>
    </citation>
    <scope>NUCLEOTIDE SEQUENCE</scope>
</reference>
<evidence type="ECO:0000256" key="1">
    <source>
        <dbReference type="ARBA" id="ARBA00003365"/>
    </source>
</evidence>